<feature type="non-terminal residue" evidence="2">
    <location>
        <position position="1"/>
    </location>
</feature>
<organism evidence="2 3">
    <name type="scientific">Clostridium perfringens</name>
    <dbReference type="NCBI Taxonomy" id="1502"/>
    <lineage>
        <taxon>Bacteria</taxon>
        <taxon>Bacillati</taxon>
        <taxon>Bacillota</taxon>
        <taxon>Clostridia</taxon>
        <taxon>Eubacteriales</taxon>
        <taxon>Clostridiaceae</taxon>
        <taxon>Clostridium</taxon>
    </lineage>
</organism>
<dbReference type="GO" id="GO:0005737">
    <property type="term" value="C:cytoplasm"/>
    <property type="evidence" value="ECO:0007669"/>
    <property type="project" value="UniProtKB-ARBA"/>
</dbReference>
<dbReference type="Proteomes" id="UP001288778">
    <property type="component" value="Unassembled WGS sequence"/>
</dbReference>
<name>A0AAW9I7C1_CLOPF</name>
<sequence>DNTGVHTESYDTCKKMLEILEYSLDDIKNKNISDIEKRVEKIGLKQLSEDLGVGEVTLKDIILEIKKPGRDPREEDGMKPILRTDVLKIEDIKEGMILKGTVRNVVDFGVFVDIGIKNDGLVHKSQMSNKFVKDPMEICSVGDIIDVKVIGIDLDKQRVALSMKL</sequence>
<dbReference type="RefSeq" id="WP_322395599.1">
    <property type="nucleotide sequence ID" value="NZ_WNUI01000212.1"/>
</dbReference>
<dbReference type="AlphaFoldDB" id="A0AAW9I7C1"/>
<dbReference type="GO" id="GO:0006412">
    <property type="term" value="P:translation"/>
    <property type="evidence" value="ECO:0007669"/>
    <property type="project" value="TreeGrafter"/>
</dbReference>
<dbReference type="InterPro" id="IPR041692">
    <property type="entry name" value="HHH_9"/>
</dbReference>
<dbReference type="CDD" id="cd05685">
    <property type="entry name" value="S1_Tex"/>
    <property type="match status" value="1"/>
</dbReference>
<proteinExistence type="predicted"/>
<dbReference type="SMART" id="SM00316">
    <property type="entry name" value="S1"/>
    <property type="match status" value="1"/>
</dbReference>
<dbReference type="InterPro" id="IPR010994">
    <property type="entry name" value="RuvA_2-like"/>
</dbReference>
<dbReference type="FunFam" id="2.40.50.140:FF:000051">
    <property type="entry name" value="RNA-binding transcriptional accessory protein"/>
    <property type="match status" value="1"/>
</dbReference>
<dbReference type="PANTHER" id="PTHR10724:SF10">
    <property type="entry name" value="S1 RNA-BINDING DOMAIN-CONTAINING PROTEIN 1"/>
    <property type="match status" value="1"/>
</dbReference>
<dbReference type="Gene3D" id="1.10.150.310">
    <property type="entry name" value="Tex RuvX-like domain-like"/>
    <property type="match status" value="1"/>
</dbReference>
<evidence type="ECO:0000259" key="1">
    <source>
        <dbReference type="PROSITE" id="PS50126"/>
    </source>
</evidence>
<dbReference type="Pfam" id="PF17674">
    <property type="entry name" value="HHH_9"/>
    <property type="match status" value="1"/>
</dbReference>
<dbReference type="PROSITE" id="PS50126">
    <property type="entry name" value="S1"/>
    <property type="match status" value="1"/>
</dbReference>
<dbReference type="GO" id="GO:0003729">
    <property type="term" value="F:mRNA binding"/>
    <property type="evidence" value="ECO:0007669"/>
    <property type="project" value="TreeGrafter"/>
</dbReference>
<dbReference type="EMBL" id="WNUI01000212">
    <property type="protein sequence ID" value="MDZ4910363.1"/>
    <property type="molecule type" value="Genomic_DNA"/>
</dbReference>
<gene>
    <name evidence="2" type="ORF">GNF68_15220</name>
</gene>
<dbReference type="InterPro" id="IPR012340">
    <property type="entry name" value="NA-bd_OB-fold"/>
</dbReference>
<evidence type="ECO:0000313" key="3">
    <source>
        <dbReference type="Proteomes" id="UP001288778"/>
    </source>
</evidence>
<protein>
    <submittedName>
        <fullName evidence="2">S1 RNA-binding domain-containing protein</fullName>
    </submittedName>
</protein>
<dbReference type="InterPro" id="IPR003029">
    <property type="entry name" value="S1_domain"/>
</dbReference>
<comment type="caution">
    <text evidence="2">The sequence shown here is derived from an EMBL/GenBank/DDBJ whole genome shotgun (WGS) entry which is preliminary data.</text>
</comment>
<dbReference type="GO" id="GO:0003735">
    <property type="term" value="F:structural constituent of ribosome"/>
    <property type="evidence" value="ECO:0007669"/>
    <property type="project" value="TreeGrafter"/>
</dbReference>
<dbReference type="InterPro" id="IPR050437">
    <property type="entry name" value="Ribos_protein_bS1-like"/>
</dbReference>
<dbReference type="Gene3D" id="2.40.50.140">
    <property type="entry name" value="Nucleic acid-binding proteins"/>
    <property type="match status" value="1"/>
</dbReference>
<dbReference type="SUPFAM" id="SSF50249">
    <property type="entry name" value="Nucleic acid-binding proteins"/>
    <property type="match status" value="1"/>
</dbReference>
<accession>A0AAW9I7C1</accession>
<dbReference type="SUPFAM" id="SSF47781">
    <property type="entry name" value="RuvA domain 2-like"/>
    <property type="match status" value="1"/>
</dbReference>
<dbReference type="PANTHER" id="PTHR10724">
    <property type="entry name" value="30S RIBOSOMAL PROTEIN S1"/>
    <property type="match status" value="1"/>
</dbReference>
<dbReference type="Pfam" id="PF00575">
    <property type="entry name" value="S1"/>
    <property type="match status" value="1"/>
</dbReference>
<feature type="domain" description="S1 motif" evidence="1">
    <location>
        <begin position="95"/>
        <end position="164"/>
    </location>
</feature>
<dbReference type="InterPro" id="IPR044146">
    <property type="entry name" value="S1_Tex"/>
</dbReference>
<reference evidence="2" key="1">
    <citation type="submission" date="2019-11" db="EMBL/GenBank/DDBJ databases">
        <title>Characterization of Clostridium perfringens isolates from swine manure treated agricultural soils.</title>
        <authorList>
            <person name="Wushke S.T."/>
        </authorList>
    </citation>
    <scope>NUCLEOTIDE SEQUENCE</scope>
    <source>
        <strain evidence="2">X94</strain>
    </source>
</reference>
<evidence type="ECO:0000313" key="2">
    <source>
        <dbReference type="EMBL" id="MDZ4910363.1"/>
    </source>
</evidence>